<dbReference type="AlphaFoldDB" id="A0A9J7BZL3"/>
<proteinExistence type="predicted"/>
<dbReference type="KEGG" id="miw:EER00_05550"/>
<accession>A0A9J7BZL3</accession>
<dbReference type="Proteomes" id="UP000464283">
    <property type="component" value="Chromosome"/>
</dbReference>
<name>A0A9J7BZL3_MALIO</name>
<gene>
    <name evidence="1" type="ORF">EER00_05550</name>
</gene>
<organism evidence="1">
    <name type="scientific">Malacoplasma iowae 695</name>
    <dbReference type="NCBI Taxonomy" id="1048830"/>
    <lineage>
        <taxon>Bacteria</taxon>
        <taxon>Bacillati</taxon>
        <taxon>Mycoplasmatota</taxon>
        <taxon>Mycoplasmoidales</taxon>
        <taxon>Mycoplasmoidaceae</taxon>
        <taxon>Malacoplasma</taxon>
    </lineage>
</organism>
<evidence type="ECO:0000313" key="1">
    <source>
        <dbReference type="EMBL" id="UYS84727.1"/>
    </source>
</evidence>
<sequence length="48" mass="5920">MNLNKNIKIKIAFSNKKCDYIFLEDIYIKKIKRFNKEIYNICKDLDFE</sequence>
<protein>
    <submittedName>
        <fullName evidence="1">Uncharacterized protein</fullName>
    </submittedName>
</protein>
<dbReference type="RefSeq" id="WP_004025030.1">
    <property type="nucleotide sequence ID" value="NZ_AGFP01000031.1"/>
</dbReference>
<dbReference type="EMBL" id="CP033512">
    <property type="protein sequence ID" value="UYS84727.1"/>
    <property type="molecule type" value="Genomic_DNA"/>
</dbReference>
<dbReference type="GeneID" id="96867252"/>
<reference evidence="1" key="1">
    <citation type="submission" date="2022-10" db="EMBL/GenBank/DDBJ databases">
        <title>The first complete genome sequence of Mycoplasma iowae strain 695.</title>
        <authorList>
            <person name="Ghanem M."/>
            <person name="El-Gazzar M."/>
        </authorList>
    </citation>
    <scope>NUCLEOTIDE SEQUENCE</scope>
    <source>
        <strain evidence="1">695</strain>
    </source>
</reference>